<evidence type="ECO:0000313" key="5">
    <source>
        <dbReference type="EMBL" id="MFC4632594.1"/>
    </source>
</evidence>
<protein>
    <submittedName>
        <fullName evidence="5">T9SS type A sorting domain-containing protein</fullName>
    </submittedName>
</protein>
<feature type="domain" description="T9SS-like galactose binding" evidence="4">
    <location>
        <begin position="510"/>
        <end position="625"/>
    </location>
</feature>
<feature type="chain" id="PRO_5045731326" evidence="2">
    <location>
        <begin position="22"/>
        <end position="1206"/>
    </location>
</feature>
<evidence type="ECO:0000259" key="4">
    <source>
        <dbReference type="Pfam" id="PF23759"/>
    </source>
</evidence>
<feature type="domain" description="Secretion system C-terminal sorting" evidence="3">
    <location>
        <begin position="1132"/>
        <end position="1205"/>
    </location>
</feature>
<dbReference type="InterPro" id="IPR056600">
    <property type="entry name" value="GBD_T9SS_assoc"/>
</dbReference>
<dbReference type="RefSeq" id="WP_379976795.1">
    <property type="nucleotide sequence ID" value="NZ_JBHSFV010000001.1"/>
</dbReference>
<dbReference type="InterPro" id="IPR026444">
    <property type="entry name" value="Secre_tail"/>
</dbReference>
<evidence type="ECO:0000259" key="3">
    <source>
        <dbReference type="Pfam" id="PF18962"/>
    </source>
</evidence>
<name>A0ABV9HQY6_9FLAO</name>
<evidence type="ECO:0000256" key="2">
    <source>
        <dbReference type="SAM" id="SignalP"/>
    </source>
</evidence>
<dbReference type="NCBIfam" id="TIGR04183">
    <property type="entry name" value="Por_Secre_tail"/>
    <property type="match status" value="1"/>
</dbReference>
<feature type="domain" description="T9SS-like galactose binding" evidence="4">
    <location>
        <begin position="23"/>
        <end position="137"/>
    </location>
</feature>
<organism evidence="5 6">
    <name type="scientific">Dokdonia ponticola</name>
    <dbReference type="NCBI Taxonomy" id="2041041"/>
    <lineage>
        <taxon>Bacteria</taxon>
        <taxon>Pseudomonadati</taxon>
        <taxon>Bacteroidota</taxon>
        <taxon>Flavobacteriia</taxon>
        <taxon>Flavobacteriales</taxon>
        <taxon>Flavobacteriaceae</taxon>
        <taxon>Dokdonia</taxon>
    </lineage>
</organism>
<dbReference type="Pfam" id="PF23759">
    <property type="entry name" value="GBD_T9SS_assoc"/>
    <property type="match status" value="5"/>
</dbReference>
<comment type="caution">
    <text evidence="5">The sequence shown here is derived from an EMBL/GenBank/DDBJ whole genome shotgun (WGS) entry which is preliminary data.</text>
</comment>
<feature type="signal peptide" evidence="2">
    <location>
        <begin position="1"/>
        <end position="21"/>
    </location>
</feature>
<reference evidence="6" key="1">
    <citation type="journal article" date="2019" name="Int. J. Syst. Evol. Microbiol.">
        <title>The Global Catalogue of Microorganisms (GCM) 10K type strain sequencing project: providing services to taxonomists for standard genome sequencing and annotation.</title>
        <authorList>
            <consortium name="The Broad Institute Genomics Platform"/>
            <consortium name="The Broad Institute Genome Sequencing Center for Infectious Disease"/>
            <person name="Wu L."/>
            <person name="Ma J."/>
        </authorList>
    </citation>
    <scope>NUCLEOTIDE SEQUENCE [LARGE SCALE GENOMIC DNA]</scope>
    <source>
        <strain evidence="6">YJ-61-S</strain>
    </source>
</reference>
<keyword evidence="1 2" id="KW-0732">Signal</keyword>
<accession>A0ABV9HQY6</accession>
<gene>
    <name evidence="5" type="ORF">ACFO3O_01670</name>
</gene>
<proteinExistence type="predicted"/>
<feature type="domain" description="T9SS-like galactose binding" evidence="4">
    <location>
        <begin position="144"/>
        <end position="259"/>
    </location>
</feature>
<dbReference type="Proteomes" id="UP001596043">
    <property type="component" value="Unassembled WGS sequence"/>
</dbReference>
<sequence>MKHIVLFLALILGGFTINAQAPNDECANRETITINTTENLEYTIDTATATESINASCENVNTDNLDVWYEFTMPVDGNVRVTNIPSTVSISVFDSCGGSEIACFFNDGFIFDLQGATNYVLRVAENSTFAGTVNFRVQAFEAATNDECVDRETITVNTTEALEYTINTPTATESINASCENVNTQNLDVWYEFTMPVNGNLRVTNISSTTNIGIFDACGGTEIACFFNDGFVYGLEEATNYIMRVGQNSTFSGTVNFRVQAFEAATNDECVDRETITVNTTEALEYTINTPTATESINASCENVNTQNLDVWYEFTMPVNGNLRVTNISSTTSISIFDACGGTEIACFFNDGFVYGLEEATNYIMRVGQNSTFSGTVNFRVQAFEAATNDECADRETITVNTTEALEYTIDMPTATESINASCENINTENLDVWYEFTMPVNGNLRVTNISSITSISIFDACGGNEVACFFNDGFVYNLQEATNYVMRAAQNSTFSGVVNFRVQAFENPTNDECTTPTTIQVLQETTTVIPIDNRGATESIDASCETMSADNLDLWYTFTMPVNGTIEISNVGGTESFSLFDECSGEELGCFFNDGSFFELINGNTYLLRASTSAFSANAFDFTIQAVETIPQPCSESTVWDGSSWSNGIPDNTKSALFNGSYNTNFNEDSINACSCTIATTAIVTIGDGFYLRSVFDITVEGTLNVAHQGSLVQVAEDAVTVNNGNINVTKTTPPVAARNFIALSSPMNGETRDQVYGNARAVFGIIPANFVPFDIDLMEFPEFAGAENFLDDNLDYLDEYTGIRALPDAGIGLLVFPSPEADSPEMPYTLTYDQGTLNSGTITVPINYNGPETTNNYNLLGNPYASAIDVNAFITTNDAVNEVYLWEHITNPSADLPGFGTSNFSMNDISIRNALVGIAAVNGGTAPGQFMASGQGFAIKADQAQAMANTPVTFTNSIRVTGNNDDLRTSETDSIDLLWLNLTTNAYEDAVSQTAVGFIPQATPGFDPGYDTVRLGTFLSLFTTLETGEQLAIQGREVFDPSIELTLGFATTVETQEIYTISIDHFEGANMINTPIFLIDEMTQEIVNLKETDYTFTTQRTIQPARFTIVFQERDVLNIEEVRFRESVTLYPNPASDQVTLTYAGQEQLQQLAIIDVQGKIIERITLQDFNTSKTIDISRLAKGIYFVNVQSKSTTITQKLIIK</sequence>
<dbReference type="Pfam" id="PF18962">
    <property type="entry name" value="Por_Secre_tail"/>
    <property type="match status" value="1"/>
</dbReference>
<feature type="domain" description="T9SS-like galactose binding" evidence="4">
    <location>
        <begin position="388"/>
        <end position="503"/>
    </location>
</feature>
<evidence type="ECO:0000313" key="6">
    <source>
        <dbReference type="Proteomes" id="UP001596043"/>
    </source>
</evidence>
<keyword evidence="6" id="KW-1185">Reference proteome</keyword>
<feature type="domain" description="T9SS-like galactose binding" evidence="4">
    <location>
        <begin position="266"/>
        <end position="381"/>
    </location>
</feature>
<evidence type="ECO:0000256" key="1">
    <source>
        <dbReference type="ARBA" id="ARBA00022729"/>
    </source>
</evidence>
<dbReference type="EMBL" id="JBHSFV010000001">
    <property type="protein sequence ID" value="MFC4632594.1"/>
    <property type="molecule type" value="Genomic_DNA"/>
</dbReference>